<reference evidence="7 8" key="1">
    <citation type="submission" date="2023-03" db="EMBL/GenBank/DDBJ databases">
        <title>Thalassotalea loyana LMG 22536T draft genome sequence.</title>
        <authorList>
            <person name="Sawabe T."/>
        </authorList>
    </citation>
    <scope>NUCLEOTIDE SEQUENCE [LARGE SCALE GENOMIC DNA]</scope>
    <source>
        <strain evidence="7 8">LMG 22536</strain>
    </source>
</reference>
<dbReference type="RefSeq" id="WP_284296598.1">
    <property type="nucleotide sequence ID" value="NZ_BSSV01000002.1"/>
</dbReference>
<evidence type="ECO:0000256" key="2">
    <source>
        <dbReference type="ARBA" id="ARBA00005722"/>
    </source>
</evidence>
<protein>
    <submittedName>
        <fullName evidence="7">Structural protein MipA</fullName>
    </submittedName>
</protein>
<accession>A0ABQ6HBC5</accession>
<organism evidence="7 8">
    <name type="scientific">Thalassotalea loyana</name>
    <dbReference type="NCBI Taxonomy" id="280483"/>
    <lineage>
        <taxon>Bacteria</taxon>
        <taxon>Pseudomonadati</taxon>
        <taxon>Pseudomonadota</taxon>
        <taxon>Gammaproteobacteria</taxon>
        <taxon>Alteromonadales</taxon>
        <taxon>Colwelliaceae</taxon>
        <taxon>Thalassotalea</taxon>
    </lineage>
</organism>
<comment type="caution">
    <text evidence="7">The sequence shown here is derived from an EMBL/GenBank/DDBJ whole genome shotgun (WGS) entry which is preliminary data.</text>
</comment>
<keyword evidence="3 6" id="KW-0732">Signal</keyword>
<proteinExistence type="inferred from homology"/>
<evidence type="ECO:0000313" key="8">
    <source>
        <dbReference type="Proteomes" id="UP001157134"/>
    </source>
</evidence>
<dbReference type="Pfam" id="PF06629">
    <property type="entry name" value="MipA"/>
    <property type="match status" value="1"/>
</dbReference>
<comment type="subcellular location">
    <subcellularLocation>
        <location evidence="1">Cell outer membrane</location>
    </subcellularLocation>
</comment>
<sequence>MLSVKKLCTCSIFPLAFLAASVNANETPPSNDSVKTDERGEARARIEPKGFLYGFGLGISGEIYQGYDRRVIPLPILGYRGDNFEVLGPFASYDAYSAEGFDFKLNLAPRFQGFDDGDSDVFIGMEERDFSMDAGFGIGYERNNWKVDVNAMFDILGKSKGHELAAKVGKVVRYGPVFVEPHAQISYLDDKHVDYYYGVRANEATSNRSFYQGENAVNYSLGVSVSTPIFFDGFTMLALDYTWYDGSITDSPIVDQDTNLNLRLLYSAFF</sequence>
<comment type="similarity">
    <text evidence="2">Belongs to the MipA/OmpV family.</text>
</comment>
<evidence type="ECO:0000256" key="1">
    <source>
        <dbReference type="ARBA" id="ARBA00004442"/>
    </source>
</evidence>
<evidence type="ECO:0000256" key="3">
    <source>
        <dbReference type="ARBA" id="ARBA00022729"/>
    </source>
</evidence>
<gene>
    <name evidence="7" type="ORF">tloyanaT_11590</name>
</gene>
<name>A0ABQ6HBC5_9GAMM</name>
<feature type="signal peptide" evidence="6">
    <location>
        <begin position="1"/>
        <end position="24"/>
    </location>
</feature>
<evidence type="ECO:0000256" key="4">
    <source>
        <dbReference type="ARBA" id="ARBA00023136"/>
    </source>
</evidence>
<dbReference type="PANTHER" id="PTHR38776">
    <property type="entry name" value="MLTA-INTERACTING PROTEIN-RELATED"/>
    <property type="match status" value="1"/>
</dbReference>
<keyword evidence="5" id="KW-0998">Cell outer membrane</keyword>
<keyword evidence="8" id="KW-1185">Reference proteome</keyword>
<evidence type="ECO:0000256" key="6">
    <source>
        <dbReference type="SAM" id="SignalP"/>
    </source>
</evidence>
<dbReference type="InterPro" id="IPR010583">
    <property type="entry name" value="MipA"/>
</dbReference>
<keyword evidence="4" id="KW-0472">Membrane</keyword>
<feature type="chain" id="PRO_5046417720" evidence="6">
    <location>
        <begin position="25"/>
        <end position="270"/>
    </location>
</feature>
<dbReference type="Proteomes" id="UP001157134">
    <property type="component" value="Unassembled WGS sequence"/>
</dbReference>
<dbReference type="PANTHER" id="PTHR38776:SF1">
    <property type="entry name" value="MLTA-INTERACTING PROTEIN-RELATED"/>
    <property type="match status" value="1"/>
</dbReference>
<evidence type="ECO:0000313" key="7">
    <source>
        <dbReference type="EMBL" id="GLX84907.1"/>
    </source>
</evidence>
<dbReference type="EMBL" id="BSSV01000002">
    <property type="protein sequence ID" value="GLX84907.1"/>
    <property type="molecule type" value="Genomic_DNA"/>
</dbReference>
<evidence type="ECO:0000256" key="5">
    <source>
        <dbReference type="ARBA" id="ARBA00023237"/>
    </source>
</evidence>